<dbReference type="InterPro" id="IPR019619">
    <property type="entry name" value="DUF2490"/>
</dbReference>
<protein>
    <submittedName>
        <fullName evidence="2">DUF2490 domain-containing protein</fullName>
    </submittedName>
</protein>
<dbReference type="EMBL" id="RCZH01000006">
    <property type="protein sequence ID" value="TPG40908.1"/>
    <property type="molecule type" value="Genomic_DNA"/>
</dbReference>
<comment type="caution">
    <text evidence="2">The sequence shown here is derived from an EMBL/GenBank/DDBJ whole genome shotgun (WGS) entry which is preliminary data.</text>
</comment>
<keyword evidence="1" id="KW-0732">Signal</keyword>
<proteinExistence type="predicted"/>
<gene>
    <name evidence="2" type="ORF">EAH81_11245</name>
</gene>
<sequence length="259" mass="30522">MRYIIYFILLTCTIVNAQTDERNQFWNEYIFTKDLSQNWVVELDGGLTTSSTPESKNLFHDMTQAYIRGWAHYYPGDRWKVSIFYAYYSNKNVPELNQAEAPEWRSALQGTYSLLKDYRIKVNLRFRLEDRHLHNDEGYFEAVERFRLQVKSVYPINDVKVHKGVLYTFAEDEVFFKTKSQVSGPENFDRNRFTLGLGYSFENDLQVEVSYANEFMPRTDVDKFVNAIQVHVIFNNFLPDLIKTFKRTKKVVDEGNGGS</sequence>
<name>A0A502ESV0_9FLAO</name>
<dbReference type="Pfam" id="PF10677">
    <property type="entry name" value="DUF2490"/>
    <property type="match status" value="1"/>
</dbReference>
<keyword evidence="3" id="KW-1185">Reference proteome</keyword>
<organism evidence="2 3">
    <name type="scientific">Flavobacterium pectinovorum</name>
    <dbReference type="NCBI Taxonomy" id="29533"/>
    <lineage>
        <taxon>Bacteria</taxon>
        <taxon>Pseudomonadati</taxon>
        <taxon>Bacteroidota</taxon>
        <taxon>Flavobacteriia</taxon>
        <taxon>Flavobacteriales</taxon>
        <taxon>Flavobacteriaceae</taxon>
        <taxon>Flavobacterium</taxon>
    </lineage>
</organism>
<dbReference type="Proteomes" id="UP000319700">
    <property type="component" value="Unassembled WGS sequence"/>
</dbReference>
<dbReference type="RefSeq" id="WP_140506915.1">
    <property type="nucleotide sequence ID" value="NZ_RCZH01000006.1"/>
</dbReference>
<dbReference type="AlphaFoldDB" id="A0A502ESV0"/>
<evidence type="ECO:0000313" key="3">
    <source>
        <dbReference type="Proteomes" id="UP000319700"/>
    </source>
</evidence>
<feature type="signal peptide" evidence="1">
    <location>
        <begin position="1"/>
        <end position="17"/>
    </location>
</feature>
<evidence type="ECO:0000256" key="1">
    <source>
        <dbReference type="SAM" id="SignalP"/>
    </source>
</evidence>
<reference evidence="2 3" key="1">
    <citation type="journal article" date="2019" name="Environ. Microbiol.">
        <title>Species interactions and distinct microbial communities in high Arctic permafrost affected cryosols are associated with the CH4 and CO2 gas fluxes.</title>
        <authorList>
            <person name="Altshuler I."/>
            <person name="Hamel J."/>
            <person name="Turney S."/>
            <person name="Magnuson E."/>
            <person name="Levesque R."/>
            <person name="Greer C."/>
            <person name="Whyte L.G."/>
        </authorList>
    </citation>
    <scope>NUCLEOTIDE SEQUENCE [LARGE SCALE GENOMIC DNA]</scope>
    <source>
        <strain evidence="2 3">42</strain>
    </source>
</reference>
<accession>A0A502ESV0</accession>
<evidence type="ECO:0000313" key="2">
    <source>
        <dbReference type="EMBL" id="TPG40908.1"/>
    </source>
</evidence>
<feature type="chain" id="PRO_5021410538" evidence="1">
    <location>
        <begin position="18"/>
        <end position="259"/>
    </location>
</feature>